<evidence type="ECO:0000256" key="7">
    <source>
        <dbReference type="ARBA" id="ARBA00023054"/>
    </source>
</evidence>
<proteinExistence type="inferred from homology"/>
<feature type="region of interest" description="Disordered" evidence="11">
    <location>
        <begin position="1146"/>
        <end position="1165"/>
    </location>
</feature>
<dbReference type="Pfam" id="PF04640">
    <property type="entry name" value="PLATZ"/>
    <property type="match status" value="1"/>
</dbReference>
<comment type="similarity">
    <text evidence="9">Belongs to the plant Proton pump-interactor protein family.</text>
</comment>
<keyword evidence="6 12" id="KW-1133">Transmembrane helix</keyword>
<dbReference type="GO" id="GO:0005886">
    <property type="term" value="C:plasma membrane"/>
    <property type="evidence" value="ECO:0007669"/>
    <property type="project" value="UniProtKB-SubCell"/>
</dbReference>
<dbReference type="InterPro" id="IPR006734">
    <property type="entry name" value="PLATZ"/>
</dbReference>
<evidence type="ECO:0000256" key="3">
    <source>
        <dbReference type="ARBA" id="ARBA00022475"/>
    </source>
</evidence>
<keyword evidence="7 10" id="KW-0175">Coiled coil</keyword>
<keyword evidence="8 12" id="KW-0472">Membrane</keyword>
<dbReference type="PANTHER" id="PTHR32219">
    <property type="entry name" value="RNA-BINDING PROTEIN YLMH-RELATED"/>
    <property type="match status" value="1"/>
</dbReference>
<evidence type="ECO:0000256" key="5">
    <source>
        <dbReference type="ARBA" id="ARBA00022824"/>
    </source>
</evidence>
<keyword evidence="3" id="KW-1003">Cell membrane</keyword>
<accession>A0AAN7LW51</accession>
<protein>
    <submittedName>
        <fullName evidence="13">Uncharacterized protein</fullName>
    </submittedName>
</protein>
<evidence type="ECO:0000256" key="10">
    <source>
        <dbReference type="SAM" id="Coils"/>
    </source>
</evidence>
<gene>
    <name evidence="13" type="ORF">SAY86_029214</name>
</gene>
<dbReference type="Proteomes" id="UP001346149">
    <property type="component" value="Unassembled WGS sequence"/>
</dbReference>
<feature type="region of interest" description="Disordered" evidence="11">
    <location>
        <begin position="718"/>
        <end position="746"/>
    </location>
</feature>
<evidence type="ECO:0000256" key="11">
    <source>
        <dbReference type="SAM" id="MobiDB-lite"/>
    </source>
</evidence>
<evidence type="ECO:0000256" key="12">
    <source>
        <dbReference type="SAM" id="Phobius"/>
    </source>
</evidence>
<dbReference type="AlphaFoldDB" id="A0AAN7LW51"/>
<feature type="region of interest" description="Disordered" evidence="11">
    <location>
        <begin position="765"/>
        <end position="914"/>
    </location>
</feature>
<feature type="region of interest" description="Disordered" evidence="11">
    <location>
        <begin position="1"/>
        <end position="22"/>
    </location>
</feature>
<reference evidence="13 14" key="1">
    <citation type="journal article" date="2023" name="Hortic Res">
        <title>Pangenome of water caltrop reveals structural variations and asymmetric subgenome divergence after allopolyploidization.</title>
        <authorList>
            <person name="Zhang X."/>
            <person name="Chen Y."/>
            <person name="Wang L."/>
            <person name="Yuan Y."/>
            <person name="Fang M."/>
            <person name="Shi L."/>
            <person name="Lu R."/>
            <person name="Comes H.P."/>
            <person name="Ma Y."/>
            <person name="Chen Y."/>
            <person name="Huang G."/>
            <person name="Zhou Y."/>
            <person name="Zheng Z."/>
            <person name="Qiu Y."/>
        </authorList>
    </citation>
    <scope>NUCLEOTIDE SEQUENCE [LARGE SCALE GENOMIC DNA]</scope>
    <source>
        <strain evidence="13">F231</strain>
    </source>
</reference>
<feature type="region of interest" description="Disordered" evidence="11">
    <location>
        <begin position="48"/>
        <end position="77"/>
    </location>
</feature>
<dbReference type="GO" id="GO:0005789">
    <property type="term" value="C:endoplasmic reticulum membrane"/>
    <property type="evidence" value="ECO:0007669"/>
    <property type="project" value="UniProtKB-SubCell"/>
</dbReference>
<keyword evidence="4 12" id="KW-0812">Transmembrane</keyword>
<feature type="compositionally biased region" description="Basic residues" evidence="11">
    <location>
        <begin position="841"/>
        <end position="850"/>
    </location>
</feature>
<organism evidence="13 14">
    <name type="scientific">Trapa natans</name>
    <name type="common">Water chestnut</name>
    <dbReference type="NCBI Taxonomy" id="22666"/>
    <lineage>
        <taxon>Eukaryota</taxon>
        <taxon>Viridiplantae</taxon>
        <taxon>Streptophyta</taxon>
        <taxon>Embryophyta</taxon>
        <taxon>Tracheophyta</taxon>
        <taxon>Spermatophyta</taxon>
        <taxon>Magnoliopsida</taxon>
        <taxon>eudicotyledons</taxon>
        <taxon>Gunneridae</taxon>
        <taxon>Pentapetalae</taxon>
        <taxon>rosids</taxon>
        <taxon>malvids</taxon>
        <taxon>Myrtales</taxon>
        <taxon>Lythraceae</taxon>
        <taxon>Trapa</taxon>
    </lineage>
</organism>
<evidence type="ECO:0000313" key="14">
    <source>
        <dbReference type="Proteomes" id="UP001346149"/>
    </source>
</evidence>
<sequence length="1206" mass="135002">MEYSSDAAEKQHGSPSIGDGDDNIVCKCIELLEDIKVISAEVSEQVAENKKSEVVSDKTNSEFSIGDGIEENASQESKSYPIEVEKVEESSHISVNANLLENPELVKDDVNDDAVQGMGLVVMASETTLDQRRNMDGYQNLIIKPSACADPYGIDTTISKSHIDIDHMLETNPMPGPVSTVKEYDDSVDSNLDIKEQATASENMASSADYSSMSVESFECPITTEETLMALNSDVAERYLVVVDGASSAPLIDREPVAELVVDGDANIPSLEDTFSNADVTSSAVAEMGREGQDGPTVIDDTMTRICITELAETKICFGSINHEVLSSISIKCRSFKTKASFNAAVKKTSPDLKSSPNDGNDESMSQGTGLGDAQSDEVSHVEGSTSMLAEAQILVSERERRFFNYIVKLPRYGEDLKEQMNNAQKQATQRDYLVELEAASAEERSVRESLKSKRQEIDMVQYVVNKVKDAMSIDDIDHRIHSMEQKIEHETLPLKEEKQFLREIKQLTQFREQLSSDMGKQYELKEALEQKEQTEERLKVMRKDVDLPRGSASRAEVVIKAVKKKLYECNDKLHELQEQFKAADAVRQEAYQELKVLREQLRDKNKYFYKYKNDATISNEMGSKGDRDGVSGFCLKQVEEFMELWSNDVEFRSEYIRCSSKGTLRRIGTKDGRSLGVDELPPATTTYPSETVLKEKPGPASPSLLQAKTQAEHVEVVPPTEKASAIPVEQKKRKPKAKAPAKAAEAPVLATTVFVSDFEVAEIMEGEKQTEEEEEKARKEEELRKEKEAARMKEQHRLEEKAKAEAVRERKKRKAERAQARAAARAQKEAEQKEKEREKRLRKKERKRAAGSTPADIDTKGESDPSSPAPVETPQEPETMEKVEVAAKRGQRQTRLTKQTKSKSTIPPPLRKRGKKKMQPWLWVMLMAVLVLALFLAGNYFEHALLKLYHTWYIHETCSNLRMAMAWAGQVNLAGNIGMAEVDPPWLVQMLMANFFGPCSIHGDSHKGECNWFCIDCSENNNVLCSYCLVHHTGHNLVQIRRSSYHDVVRTSDMKTHIDMDGIQAYTINSAKVMFLKERKQVTPRSGSTVFTCEICHRKLPPEPSRFCSLSCKLNAIGREGVQGLTFRLSPSGKSRDTQAAVINGYESDDPSMPRKVQSTQASGHLNISKIKGCCRKPSSPGDSTDDRSRNSRKRKGIPCRAPFF</sequence>
<keyword evidence="5" id="KW-0256">Endoplasmic reticulum</keyword>
<evidence type="ECO:0000256" key="9">
    <source>
        <dbReference type="ARBA" id="ARBA00038080"/>
    </source>
</evidence>
<feature type="compositionally biased region" description="Basic and acidic residues" evidence="11">
    <location>
        <begin position="827"/>
        <end position="840"/>
    </location>
</feature>
<feature type="region of interest" description="Disordered" evidence="11">
    <location>
        <begin position="347"/>
        <end position="383"/>
    </location>
</feature>
<name>A0AAN7LW51_TRANT</name>
<feature type="transmembrane region" description="Helical" evidence="12">
    <location>
        <begin position="922"/>
        <end position="942"/>
    </location>
</feature>
<feature type="compositionally biased region" description="Basic and acidic residues" evidence="11">
    <location>
        <begin position="48"/>
        <end position="60"/>
    </location>
</feature>
<evidence type="ECO:0000256" key="1">
    <source>
        <dbReference type="ARBA" id="ARBA00004162"/>
    </source>
</evidence>
<feature type="compositionally biased region" description="Polar residues" evidence="11">
    <location>
        <begin position="894"/>
        <end position="906"/>
    </location>
</feature>
<dbReference type="PANTHER" id="PTHR32219:SF3">
    <property type="entry name" value="CALPONIN-LIKE DOMAIN PROTEIN"/>
    <property type="match status" value="1"/>
</dbReference>
<keyword evidence="14" id="KW-1185">Reference proteome</keyword>
<evidence type="ECO:0000256" key="4">
    <source>
        <dbReference type="ARBA" id="ARBA00022692"/>
    </source>
</evidence>
<dbReference type="InterPro" id="IPR055282">
    <property type="entry name" value="PPI1-4"/>
</dbReference>
<comment type="caution">
    <text evidence="13">The sequence shown here is derived from an EMBL/GenBank/DDBJ whole genome shotgun (WGS) entry which is preliminary data.</text>
</comment>
<evidence type="ECO:0000256" key="2">
    <source>
        <dbReference type="ARBA" id="ARBA00004389"/>
    </source>
</evidence>
<feature type="region of interest" description="Disordered" evidence="11">
    <location>
        <begin position="1170"/>
        <end position="1206"/>
    </location>
</feature>
<feature type="region of interest" description="Disordered" evidence="11">
    <location>
        <begin position="674"/>
        <end position="701"/>
    </location>
</feature>
<feature type="compositionally biased region" description="Basic and acidic residues" evidence="11">
    <location>
        <begin position="766"/>
        <end position="809"/>
    </location>
</feature>
<feature type="compositionally biased region" description="Polar residues" evidence="11">
    <location>
        <begin position="352"/>
        <end position="368"/>
    </location>
</feature>
<evidence type="ECO:0000256" key="6">
    <source>
        <dbReference type="ARBA" id="ARBA00022989"/>
    </source>
</evidence>
<evidence type="ECO:0000256" key="8">
    <source>
        <dbReference type="ARBA" id="ARBA00023136"/>
    </source>
</evidence>
<evidence type="ECO:0000313" key="13">
    <source>
        <dbReference type="EMBL" id="KAK4796888.1"/>
    </source>
</evidence>
<comment type="subcellular location">
    <subcellularLocation>
        <location evidence="1">Cell membrane</location>
        <topology evidence="1">Single-pass membrane protein</topology>
    </subcellularLocation>
    <subcellularLocation>
        <location evidence="2">Endoplasmic reticulum membrane</location>
        <topology evidence="2">Single-pass membrane protein</topology>
    </subcellularLocation>
</comment>
<dbReference type="EMBL" id="JAXQNO010000006">
    <property type="protein sequence ID" value="KAK4796888.1"/>
    <property type="molecule type" value="Genomic_DNA"/>
</dbReference>
<feature type="coiled-coil region" evidence="10">
    <location>
        <begin position="525"/>
        <end position="608"/>
    </location>
</feature>